<evidence type="ECO:0000256" key="2">
    <source>
        <dbReference type="ARBA" id="ARBA00005581"/>
    </source>
</evidence>
<dbReference type="GO" id="GO:0060320">
    <property type="term" value="P:rejection of self pollen"/>
    <property type="evidence" value="ECO:0007669"/>
    <property type="project" value="UniProtKB-KW"/>
</dbReference>
<dbReference type="Pfam" id="PF05938">
    <property type="entry name" value="Self-incomp_S1"/>
    <property type="match status" value="1"/>
</dbReference>
<dbReference type="GO" id="GO:0005576">
    <property type="term" value="C:extracellular region"/>
    <property type="evidence" value="ECO:0007669"/>
    <property type="project" value="UniProtKB-SubCell"/>
</dbReference>
<evidence type="ECO:0000313" key="8">
    <source>
        <dbReference type="EMBL" id="EEF38498.1"/>
    </source>
</evidence>
<protein>
    <recommendedName>
        <fullName evidence="6">S-protein homolog</fullName>
    </recommendedName>
</protein>
<evidence type="ECO:0000313" key="9">
    <source>
        <dbReference type="Proteomes" id="UP000008311"/>
    </source>
</evidence>
<evidence type="ECO:0000256" key="5">
    <source>
        <dbReference type="ARBA" id="ARBA00022729"/>
    </source>
</evidence>
<name>B9SD58_RICCO</name>
<dbReference type="EMBL" id="EQ973925">
    <property type="protein sequence ID" value="EEF38498.1"/>
    <property type="molecule type" value="Genomic_DNA"/>
</dbReference>
<evidence type="ECO:0000313" key="7">
    <source>
        <dbReference type="EMBL" id="EEF38496.1"/>
    </source>
</evidence>
<accession>B9SD58</accession>
<gene>
    <name evidence="7" type="ORF">RCOM_1070970</name>
    <name evidence="8" type="ORF">RCOM_1071090</name>
</gene>
<feature type="signal peptide" evidence="6">
    <location>
        <begin position="1"/>
        <end position="22"/>
    </location>
</feature>
<keyword evidence="9" id="KW-1185">Reference proteome</keyword>
<keyword evidence="3 6" id="KW-0713">Self-incompatibility</keyword>
<evidence type="ECO:0000256" key="3">
    <source>
        <dbReference type="ARBA" id="ARBA00022471"/>
    </source>
</evidence>
<feature type="chain" id="PRO_5010827332" description="S-protein homolog" evidence="6">
    <location>
        <begin position="23"/>
        <end position="152"/>
    </location>
</feature>
<dbReference type="InterPro" id="IPR010264">
    <property type="entry name" value="Self-incomp_S1"/>
</dbReference>
<dbReference type="KEGG" id="rcu:8281972"/>
<dbReference type="PANTHER" id="PTHR31232:SF137">
    <property type="entry name" value="S-PROTEIN HOMOLOG"/>
    <property type="match status" value="1"/>
</dbReference>
<reference evidence="9" key="2">
    <citation type="journal article" date="2010" name="Nat. Biotechnol.">
        <title>Draft genome sequence of the oilseed species Ricinus communis.</title>
        <authorList>
            <person name="Chan A.P."/>
            <person name="Crabtree J."/>
            <person name="Zhao Q."/>
            <person name="Lorenzi H."/>
            <person name="Orvis J."/>
            <person name="Puiu D."/>
            <person name="Melake-Berhan A."/>
            <person name="Jones K.M."/>
            <person name="Redman J."/>
            <person name="Chen G."/>
            <person name="Cahoon E.B."/>
            <person name="Gedil M."/>
            <person name="Stanke M."/>
            <person name="Haas B.J."/>
            <person name="Wortman J.R."/>
            <person name="Fraser-Liggett C.M."/>
            <person name="Ravel J."/>
            <person name="Rabinowicz P.D."/>
        </authorList>
    </citation>
    <scope>NUCLEOTIDE SEQUENCE [LARGE SCALE GENOMIC DNA]</scope>
    <source>
        <strain evidence="9">cv. Hale</strain>
    </source>
</reference>
<evidence type="ECO:0000256" key="1">
    <source>
        <dbReference type="ARBA" id="ARBA00004613"/>
    </source>
</evidence>
<keyword evidence="4 6" id="KW-0964">Secreted</keyword>
<organism evidence="9">
    <name type="scientific">Ricinus communis</name>
    <name type="common">Castor bean</name>
    <dbReference type="NCBI Taxonomy" id="3988"/>
    <lineage>
        <taxon>Eukaryota</taxon>
        <taxon>Viridiplantae</taxon>
        <taxon>Streptophyta</taxon>
        <taxon>Embryophyta</taxon>
        <taxon>Tracheophyta</taxon>
        <taxon>Spermatophyta</taxon>
        <taxon>Magnoliopsida</taxon>
        <taxon>eudicotyledons</taxon>
        <taxon>Gunneridae</taxon>
        <taxon>Pentapetalae</taxon>
        <taxon>rosids</taxon>
        <taxon>fabids</taxon>
        <taxon>Malpighiales</taxon>
        <taxon>Euphorbiaceae</taxon>
        <taxon>Acalyphoideae</taxon>
        <taxon>Acalypheae</taxon>
        <taxon>Ricinus</taxon>
    </lineage>
</organism>
<evidence type="ECO:0000256" key="6">
    <source>
        <dbReference type="RuleBase" id="RU367044"/>
    </source>
</evidence>
<evidence type="ECO:0000256" key="4">
    <source>
        <dbReference type="ARBA" id="ARBA00022525"/>
    </source>
</evidence>
<sequence>MVFSWVQFCLIFLVATQHQVFAWRPMAPMESTSGADGLCFKFRVHIIDGFSNNNNPLLLHCWSLDDDLGNHTLYIGGDFNFKFGLNVFGGKTRFTCSFNWGAKHQQIDVFRDNIEASLCCVGDDNCYWRTQDDGIYFSVDNQNWSKSVDWLQ</sequence>
<dbReference type="OrthoDB" id="845443at2759"/>
<proteinExistence type="inferred from homology"/>
<dbReference type="PANTHER" id="PTHR31232">
    <property type="match status" value="1"/>
</dbReference>
<reference evidence="7" key="1">
    <citation type="submission" date="2008-10" db="EMBL/GenBank/DDBJ databases">
        <authorList>
            <person name="Chan A."/>
            <person name="Puiu D."/>
            <person name="Melake A."/>
            <person name="Orvis J."/>
            <person name="Zhao Q."/>
            <person name="Wortman J."/>
            <person name="Utterback T."/>
            <person name="Rosovitz M.J."/>
            <person name="Inman J.M."/>
            <person name="Amedeo P."/>
            <person name="Schobel S."/>
            <person name="Galinsky K."/>
            <person name="Fraser C."/>
            <person name="Ravel J."/>
            <person name="Rabinowicz P."/>
        </authorList>
    </citation>
    <scope>NUCLEOTIDE SEQUENCE [LARGE SCALE GENOMIC DNA]</scope>
</reference>
<dbReference type="eggNOG" id="ENOG502T157">
    <property type="taxonomic scope" value="Eukaryota"/>
</dbReference>
<dbReference type="EMBL" id="EQ973925">
    <property type="protein sequence ID" value="EEF38496.1"/>
    <property type="molecule type" value="Genomic_DNA"/>
</dbReference>
<comment type="similarity">
    <text evidence="2 6">Belongs to the plant self-incompatibility (S1) protein family.</text>
</comment>
<comment type="subcellular location">
    <subcellularLocation>
        <location evidence="1 6">Secreted</location>
    </subcellularLocation>
</comment>
<dbReference type="InParanoid" id="B9SD58"/>
<dbReference type="Proteomes" id="UP000008311">
    <property type="component" value="Unassembled WGS sequence"/>
</dbReference>
<dbReference type="AlphaFoldDB" id="B9SD58"/>
<keyword evidence="5 6" id="KW-0732">Signal</keyword>